<evidence type="ECO:0000256" key="1">
    <source>
        <dbReference type="SAM" id="MobiDB-lite"/>
    </source>
</evidence>
<protein>
    <submittedName>
        <fullName evidence="2">Uncharacterized protein</fullName>
    </submittedName>
</protein>
<comment type="caution">
    <text evidence="2">The sequence shown here is derived from an EMBL/GenBank/DDBJ whole genome shotgun (WGS) entry which is preliminary data.</text>
</comment>
<gene>
    <name evidence="2" type="ORF">HPB52_001852</name>
</gene>
<dbReference type="EMBL" id="JABSTV010001252">
    <property type="protein sequence ID" value="KAH7946608.1"/>
    <property type="molecule type" value="Genomic_DNA"/>
</dbReference>
<accession>A0A9D4PKC7</accession>
<evidence type="ECO:0000313" key="3">
    <source>
        <dbReference type="Proteomes" id="UP000821837"/>
    </source>
</evidence>
<sequence>MAAAAMATGCGPASLHVVTIENTSQDQAMPSENEYLADLVKQSQTVPPPKAKGSHAVARQQAATSGSSARHSPERAPHLFPHQCVNPMVDTFNGMKLPCFIFYRSVVHDVRPAECDWVAHLAQSHVETDKQSLPANHWHGSDEAVYASGGHRASEICWIKCSLGVHSFSRPTRQREVHRIRRVASYSG</sequence>
<dbReference type="AlphaFoldDB" id="A0A9D4PKC7"/>
<dbReference type="Proteomes" id="UP000821837">
    <property type="component" value="Chromosome 6"/>
</dbReference>
<evidence type="ECO:0000313" key="2">
    <source>
        <dbReference type="EMBL" id="KAH7946608.1"/>
    </source>
</evidence>
<name>A0A9D4PKC7_RHISA</name>
<feature type="region of interest" description="Disordered" evidence="1">
    <location>
        <begin position="45"/>
        <end position="76"/>
    </location>
</feature>
<proteinExistence type="predicted"/>
<keyword evidence="3" id="KW-1185">Reference proteome</keyword>
<reference evidence="2" key="2">
    <citation type="submission" date="2021-09" db="EMBL/GenBank/DDBJ databases">
        <authorList>
            <person name="Jia N."/>
            <person name="Wang J."/>
            <person name="Shi W."/>
            <person name="Du L."/>
            <person name="Sun Y."/>
            <person name="Zhan W."/>
            <person name="Jiang J."/>
            <person name="Wang Q."/>
            <person name="Zhang B."/>
            <person name="Ji P."/>
            <person name="Sakyi L.B."/>
            <person name="Cui X."/>
            <person name="Yuan T."/>
            <person name="Jiang B."/>
            <person name="Yang W."/>
            <person name="Lam T.T.-Y."/>
            <person name="Chang Q."/>
            <person name="Ding S."/>
            <person name="Wang X."/>
            <person name="Zhu J."/>
            <person name="Ruan X."/>
            <person name="Zhao L."/>
            <person name="Wei J."/>
            <person name="Que T."/>
            <person name="Du C."/>
            <person name="Cheng J."/>
            <person name="Dai P."/>
            <person name="Han X."/>
            <person name="Huang E."/>
            <person name="Gao Y."/>
            <person name="Liu J."/>
            <person name="Shao H."/>
            <person name="Ye R."/>
            <person name="Li L."/>
            <person name="Wei W."/>
            <person name="Wang X."/>
            <person name="Wang C."/>
            <person name="Huo Q."/>
            <person name="Li W."/>
            <person name="Guo W."/>
            <person name="Chen H."/>
            <person name="Chen S."/>
            <person name="Zhou L."/>
            <person name="Zhou L."/>
            <person name="Ni X."/>
            <person name="Tian J."/>
            <person name="Zhou Y."/>
            <person name="Sheng Y."/>
            <person name="Liu T."/>
            <person name="Pan Y."/>
            <person name="Xia L."/>
            <person name="Li J."/>
            <person name="Zhao F."/>
            <person name="Cao W."/>
        </authorList>
    </citation>
    <scope>NUCLEOTIDE SEQUENCE</scope>
    <source>
        <strain evidence="2">Rsan-2018</strain>
        <tissue evidence="2">Larvae</tissue>
    </source>
</reference>
<feature type="compositionally biased region" description="Polar residues" evidence="1">
    <location>
        <begin position="61"/>
        <end position="70"/>
    </location>
</feature>
<reference evidence="2" key="1">
    <citation type="journal article" date="2020" name="Cell">
        <title>Large-Scale Comparative Analyses of Tick Genomes Elucidate Their Genetic Diversity and Vector Capacities.</title>
        <authorList>
            <consortium name="Tick Genome and Microbiome Consortium (TIGMIC)"/>
            <person name="Jia N."/>
            <person name="Wang J."/>
            <person name="Shi W."/>
            <person name="Du L."/>
            <person name="Sun Y."/>
            <person name="Zhan W."/>
            <person name="Jiang J.F."/>
            <person name="Wang Q."/>
            <person name="Zhang B."/>
            <person name="Ji P."/>
            <person name="Bell-Sakyi L."/>
            <person name="Cui X.M."/>
            <person name="Yuan T.T."/>
            <person name="Jiang B.G."/>
            <person name="Yang W.F."/>
            <person name="Lam T.T."/>
            <person name="Chang Q.C."/>
            <person name="Ding S.J."/>
            <person name="Wang X.J."/>
            <person name="Zhu J.G."/>
            <person name="Ruan X.D."/>
            <person name="Zhao L."/>
            <person name="Wei J.T."/>
            <person name="Ye R.Z."/>
            <person name="Que T.C."/>
            <person name="Du C.H."/>
            <person name="Zhou Y.H."/>
            <person name="Cheng J.X."/>
            <person name="Dai P.F."/>
            <person name="Guo W.B."/>
            <person name="Han X.H."/>
            <person name="Huang E.J."/>
            <person name="Li L.F."/>
            <person name="Wei W."/>
            <person name="Gao Y.C."/>
            <person name="Liu J.Z."/>
            <person name="Shao H.Z."/>
            <person name="Wang X."/>
            <person name="Wang C.C."/>
            <person name="Yang T.C."/>
            <person name="Huo Q.B."/>
            <person name="Li W."/>
            <person name="Chen H.Y."/>
            <person name="Chen S.E."/>
            <person name="Zhou L.G."/>
            <person name="Ni X.B."/>
            <person name="Tian J.H."/>
            <person name="Sheng Y."/>
            <person name="Liu T."/>
            <person name="Pan Y.S."/>
            <person name="Xia L.Y."/>
            <person name="Li J."/>
            <person name="Zhao F."/>
            <person name="Cao W.C."/>
        </authorList>
    </citation>
    <scope>NUCLEOTIDE SEQUENCE</scope>
    <source>
        <strain evidence="2">Rsan-2018</strain>
    </source>
</reference>
<organism evidence="2 3">
    <name type="scientific">Rhipicephalus sanguineus</name>
    <name type="common">Brown dog tick</name>
    <name type="synonym">Ixodes sanguineus</name>
    <dbReference type="NCBI Taxonomy" id="34632"/>
    <lineage>
        <taxon>Eukaryota</taxon>
        <taxon>Metazoa</taxon>
        <taxon>Ecdysozoa</taxon>
        <taxon>Arthropoda</taxon>
        <taxon>Chelicerata</taxon>
        <taxon>Arachnida</taxon>
        <taxon>Acari</taxon>
        <taxon>Parasitiformes</taxon>
        <taxon>Ixodida</taxon>
        <taxon>Ixodoidea</taxon>
        <taxon>Ixodidae</taxon>
        <taxon>Rhipicephalinae</taxon>
        <taxon>Rhipicephalus</taxon>
        <taxon>Rhipicephalus</taxon>
    </lineage>
</organism>